<dbReference type="InterPro" id="IPR050281">
    <property type="entry name" value="Flavin_monoamine_oxidase"/>
</dbReference>
<dbReference type="GO" id="GO:0006338">
    <property type="term" value="P:chromatin remodeling"/>
    <property type="evidence" value="ECO:0007669"/>
    <property type="project" value="TreeGrafter"/>
</dbReference>
<dbReference type="Pfam" id="PF01593">
    <property type="entry name" value="Amino_oxidase"/>
    <property type="match status" value="2"/>
</dbReference>
<dbReference type="PANTHER" id="PTHR10742">
    <property type="entry name" value="FLAVIN MONOAMINE OXIDASE"/>
    <property type="match status" value="1"/>
</dbReference>
<feature type="region of interest" description="Disordered" evidence="4">
    <location>
        <begin position="532"/>
        <end position="561"/>
    </location>
</feature>
<protein>
    <recommendedName>
        <fullName evidence="9">SWIRM domain-containing protein</fullName>
    </recommendedName>
</protein>
<dbReference type="InterPro" id="IPR009057">
    <property type="entry name" value="Homeodomain-like_sf"/>
</dbReference>
<dbReference type="Gene3D" id="1.10.10.10">
    <property type="entry name" value="Winged helix-like DNA-binding domain superfamily/Winged helix DNA-binding domain"/>
    <property type="match status" value="1"/>
</dbReference>
<feature type="domain" description="SWIRM" evidence="6">
    <location>
        <begin position="249"/>
        <end position="344"/>
    </location>
</feature>
<dbReference type="Proteomes" id="UP000800041">
    <property type="component" value="Unassembled WGS sequence"/>
</dbReference>
<dbReference type="Pfam" id="PF00505">
    <property type="entry name" value="HMG_box"/>
    <property type="match status" value="1"/>
</dbReference>
<dbReference type="InterPro" id="IPR036188">
    <property type="entry name" value="FAD/NAD-bd_sf"/>
</dbReference>
<evidence type="ECO:0000256" key="1">
    <source>
        <dbReference type="ARBA" id="ARBA00005995"/>
    </source>
</evidence>
<dbReference type="GO" id="GO:0003682">
    <property type="term" value="F:chromatin binding"/>
    <property type="evidence" value="ECO:0007669"/>
    <property type="project" value="TreeGrafter"/>
</dbReference>
<keyword evidence="3" id="KW-0539">Nucleus</keyword>
<gene>
    <name evidence="7" type="ORF">K402DRAFT_394115</name>
</gene>
<evidence type="ECO:0008006" key="9">
    <source>
        <dbReference type="Google" id="ProtNLM"/>
    </source>
</evidence>
<dbReference type="PROSITE" id="PS50118">
    <property type="entry name" value="HMG_BOX_2"/>
    <property type="match status" value="1"/>
</dbReference>
<dbReference type="Gene3D" id="1.10.30.10">
    <property type="entry name" value="High mobility group box domain"/>
    <property type="match status" value="1"/>
</dbReference>
<proteinExistence type="inferred from homology"/>
<reference evidence="7" key="1">
    <citation type="journal article" date="2020" name="Stud. Mycol.">
        <title>101 Dothideomycetes genomes: a test case for predicting lifestyles and emergence of pathogens.</title>
        <authorList>
            <person name="Haridas S."/>
            <person name="Albert R."/>
            <person name="Binder M."/>
            <person name="Bloem J."/>
            <person name="Labutti K."/>
            <person name="Salamov A."/>
            <person name="Andreopoulos B."/>
            <person name="Baker S."/>
            <person name="Barry K."/>
            <person name="Bills G."/>
            <person name="Bluhm B."/>
            <person name="Cannon C."/>
            <person name="Castanera R."/>
            <person name="Culley D."/>
            <person name="Daum C."/>
            <person name="Ezra D."/>
            <person name="Gonzalez J."/>
            <person name="Henrissat B."/>
            <person name="Kuo A."/>
            <person name="Liang C."/>
            <person name="Lipzen A."/>
            <person name="Lutzoni F."/>
            <person name="Magnuson J."/>
            <person name="Mondo S."/>
            <person name="Nolan M."/>
            <person name="Ohm R."/>
            <person name="Pangilinan J."/>
            <person name="Park H.-J."/>
            <person name="Ramirez L."/>
            <person name="Alfaro M."/>
            <person name="Sun H."/>
            <person name="Tritt A."/>
            <person name="Yoshinaga Y."/>
            <person name="Zwiers L.-H."/>
            <person name="Turgeon B."/>
            <person name="Goodwin S."/>
            <person name="Spatafora J."/>
            <person name="Crous P."/>
            <person name="Grigoriev I."/>
        </authorList>
    </citation>
    <scope>NUCLEOTIDE SEQUENCE</scope>
    <source>
        <strain evidence="7">CBS 113979</strain>
    </source>
</reference>
<dbReference type="OrthoDB" id="9982100at2759"/>
<sequence>MFAVHQDSNTNGNAIEAPSFHFESAEELLDDPLMTSHADPKFHVNPSKPDNTSFGLFDNLPIYDQYNESEPSSVHFGDINDASDKGGSHMSAGDHMEMAMSGGDGWHAPATGGNHASTTPSAAEGAAGNHLNQTQNDQSTMDITMDQANSPIQESLLDTSDAAAQESSDTIQIASHWGNNTTPASKSKSTHNGVKFAPSSAISEHIKVEHGSASHQHPETSPRTSTATGFRVRTSIPMELSWEEFARQCTLAAVSSRLNPFALHPSEYRLLREHITLAQVTVYLNIRNAILRLWTRNPLVGVTKDEAAGCARDSRYFPLSQVAYEWLVRNGYINFGCVELGDTAGHIPRAKAKSGKGKTIVVIGAGVAGLGSARQLQGLIAQLGHKWTEAGEKPPRVIVLEGRNRIGGRVYSHPLKKQAVGVLPPGRRSTVEMGAHIVTGFEHGNPLNILVRGQLGLHYHTLKDVINTPLYDYDGKVVEKKRDLMVEQLYNDILERASVFRNRPVQSRTIEGDKTLIEMGRDPTDDDERVVSSLEEADSSVSVTNPQQPPSKSGNRDHAPVSVEKLPGRTYQTGTSSSKTAAAAAAQKMGWTLQPGVSPQASLDLTPSLQASDYPTLGSAMDEGMAQYQKMLGLTAQDLRLYNWHHANLEYANAANVNSLSLAGWDQDMGNEFEGEHTQIIGGYIQVPRGLSQCPSPLDVRFHKKITSIRYNGTYMNQDTKTTIHCEDGEVVEADRVVITTPLGVLKSGTVKFEPALPEWKQGCIDRLGFGLLNKVALVFEKSFWEESRDILGLLNDSEVAQSLNQADYIHTRGRFYLFWNCVKTSGRPTLIALMAGDAAYEAELLSNDILIKEATTRLQKMFPASNVPQPCEAIVTRWKHDPYARGSYSYVGPLSQPGDYDAMARPVGHLHFAGEATCGTHPATVHGAYLSGLRAASDVLESMVGPITIPSPLVPAKSKHEESAHSGQGSKKRKHYVEYELVPINPPPPAPEPVSEDKAALEQYEASIIGAILGQIGERPVKPVKQGVNPFLLYQKEHWYTCKAEADAEKQKTHPNAKASREEVRIHLGHKWRNLPEDVKKPYLDQAQGARDETGEKTADYKERVRKWDEDAERIREEFVKTNNPPGGWEGRKGGRTAIELGLGGKRKGRKISYAEEGGEAGEE</sequence>
<evidence type="ECO:0000259" key="5">
    <source>
        <dbReference type="PROSITE" id="PS50118"/>
    </source>
</evidence>
<feature type="region of interest" description="Disordered" evidence="4">
    <location>
        <begin position="78"/>
        <end position="134"/>
    </location>
</feature>
<keyword evidence="3" id="KW-0238">DNA-binding</keyword>
<feature type="compositionally biased region" description="Basic and acidic residues" evidence="4">
    <location>
        <begin position="209"/>
        <end position="220"/>
    </location>
</feature>
<dbReference type="SUPFAM" id="SSF47095">
    <property type="entry name" value="HMG-box"/>
    <property type="match status" value="1"/>
</dbReference>
<evidence type="ECO:0000313" key="8">
    <source>
        <dbReference type="Proteomes" id="UP000800041"/>
    </source>
</evidence>
<dbReference type="FunFam" id="1.10.10.10:FF:000064">
    <property type="entry name" value="Lysine-specific histone demethylase 1A"/>
    <property type="match status" value="1"/>
</dbReference>
<keyword evidence="2" id="KW-0560">Oxidoreductase</keyword>
<feature type="region of interest" description="Disordered" evidence="4">
    <location>
        <begin position="209"/>
        <end position="228"/>
    </location>
</feature>
<comment type="similarity">
    <text evidence="1">Belongs to the flavin monoamine oxidase family.</text>
</comment>
<dbReference type="GO" id="GO:0005634">
    <property type="term" value="C:nucleus"/>
    <property type="evidence" value="ECO:0007669"/>
    <property type="project" value="UniProtKB-UniRule"/>
</dbReference>
<dbReference type="InterPro" id="IPR036388">
    <property type="entry name" value="WH-like_DNA-bd_sf"/>
</dbReference>
<dbReference type="InterPro" id="IPR036910">
    <property type="entry name" value="HMG_box_dom_sf"/>
</dbReference>
<name>A0A6G1GZN6_9PEZI</name>
<dbReference type="Pfam" id="PF04433">
    <property type="entry name" value="SWIRM"/>
    <property type="match status" value="1"/>
</dbReference>
<dbReference type="Gene3D" id="3.90.660.10">
    <property type="match status" value="1"/>
</dbReference>
<dbReference type="EMBL" id="ML977158">
    <property type="protein sequence ID" value="KAF1986257.1"/>
    <property type="molecule type" value="Genomic_DNA"/>
</dbReference>
<dbReference type="AlphaFoldDB" id="A0A6G1GZN6"/>
<evidence type="ECO:0000259" key="6">
    <source>
        <dbReference type="PROSITE" id="PS50934"/>
    </source>
</evidence>
<evidence type="ECO:0000256" key="2">
    <source>
        <dbReference type="ARBA" id="ARBA00023002"/>
    </source>
</evidence>
<dbReference type="GO" id="GO:0010468">
    <property type="term" value="P:regulation of gene expression"/>
    <property type="evidence" value="ECO:0007669"/>
    <property type="project" value="UniProtKB-ARBA"/>
</dbReference>
<dbReference type="SUPFAM" id="SSF54373">
    <property type="entry name" value="FAD-linked reductases, C-terminal domain"/>
    <property type="match status" value="1"/>
</dbReference>
<feature type="compositionally biased region" description="Basic and acidic residues" evidence="4">
    <location>
        <begin position="82"/>
        <end position="97"/>
    </location>
</feature>
<dbReference type="GO" id="GO:0016491">
    <property type="term" value="F:oxidoreductase activity"/>
    <property type="evidence" value="ECO:0007669"/>
    <property type="project" value="UniProtKB-KW"/>
</dbReference>
<dbReference type="InterPro" id="IPR002937">
    <property type="entry name" value="Amino_oxidase"/>
</dbReference>
<dbReference type="InterPro" id="IPR009071">
    <property type="entry name" value="HMG_box_dom"/>
</dbReference>
<dbReference type="Gene3D" id="3.50.50.60">
    <property type="entry name" value="FAD/NAD(P)-binding domain"/>
    <property type="match status" value="2"/>
</dbReference>
<dbReference type="SUPFAM" id="SSF51905">
    <property type="entry name" value="FAD/NAD(P)-binding domain"/>
    <property type="match status" value="1"/>
</dbReference>
<evidence type="ECO:0000256" key="3">
    <source>
        <dbReference type="PROSITE-ProRule" id="PRU00267"/>
    </source>
</evidence>
<feature type="region of interest" description="Disordered" evidence="4">
    <location>
        <begin position="953"/>
        <end position="974"/>
    </location>
</feature>
<feature type="compositionally biased region" description="Polar residues" evidence="4">
    <location>
        <begin position="539"/>
        <end position="553"/>
    </location>
</feature>
<evidence type="ECO:0000313" key="7">
    <source>
        <dbReference type="EMBL" id="KAF1986257.1"/>
    </source>
</evidence>
<accession>A0A6G1GZN6</accession>
<dbReference type="PANTHER" id="PTHR10742:SF386">
    <property type="entry name" value="LYSINE-SPECIFIC HISTONE DEMETHYLASE 1A"/>
    <property type="match status" value="1"/>
</dbReference>
<evidence type="ECO:0000256" key="4">
    <source>
        <dbReference type="SAM" id="MobiDB-lite"/>
    </source>
</evidence>
<organism evidence="7 8">
    <name type="scientific">Aulographum hederae CBS 113979</name>
    <dbReference type="NCBI Taxonomy" id="1176131"/>
    <lineage>
        <taxon>Eukaryota</taxon>
        <taxon>Fungi</taxon>
        <taxon>Dikarya</taxon>
        <taxon>Ascomycota</taxon>
        <taxon>Pezizomycotina</taxon>
        <taxon>Dothideomycetes</taxon>
        <taxon>Pleosporomycetidae</taxon>
        <taxon>Aulographales</taxon>
        <taxon>Aulographaceae</taxon>
    </lineage>
</organism>
<feature type="DNA-binding region" description="HMG box" evidence="3">
    <location>
        <begin position="1025"/>
        <end position="1103"/>
    </location>
</feature>
<keyword evidence="8" id="KW-1185">Reference proteome</keyword>
<dbReference type="SUPFAM" id="SSF46689">
    <property type="entry name" value="Homeodomain-like"/>
    <property type="match status" value="1"/>
</dbReference>
<dbReference type="GO" id="GO:0003677">
    <property type="term" value="F:DNA binding"/>
    <property type="evidence" value="ECO:0007669"/>
    <property type="project" value="UniProtKB-UniRule"/>
</dbReference>
<dbReference type="PROSITE" id="PS50934">
    <property type="entry name" value="SWIRM"/>
    <property type="match status" value="1"/>
</dbReference>
<dbReference type="GO" id="GO:0050660">
    <property type="term" value="F:flavin adenine dinucleotide binding"/>
    <property type="evidence" value="ECO:0007669"/>
    <property type="project" value="TreeGrafter"/>
</dbReference>
<dbReference type="InterPro" id="IPR007526">
    <property type="entry name" value="SWIRM"/>
</dbReference>
<feature type="domain" description="HMG box" evidence="5">
    <location>
        <begin position="1025"/>
        <end position="1103"/>
    </location>
</feature>